<gene>
    <name evidence="11" type="ORF">ZHD862_LOCUS10807</name>
</gene>
<dbReference type="GO" id="GO:0008239">
    <property type="term" value="F:dipeptidyl-peptidase activity"/>
    <property type="evidence" value="ECO:0007669"/>
    <property type="project" value="TreeGrafter"/>
</dbReference>
<evidence type="ECO:0000313" key="12">
    <source>
        <dbReference type="Proteomes" id="UP000663864"/>
    </source>
</evidence>
<proteinExistence type="inferred from homology"/>
<reference evidence="11" key="1">
    <citation type="submission" date="2021-02" db="EMBL/GenBank/DDBJ databases">
        <authorList>
            <person name="Nowell W R."/>
        </authorList>
    </citation>
    <scope>NUCLEOTIDE SEQUENCE</scope>
</reference>
<dbReference type="PROSITE" id="PS51138">
    <property type="entry name" value="ENT"/>
    <property type="match status" value="1"/>
</dbReference>
<dbReference type="InterPro" id="IPR005491">
    <property type="entry name" value="ENT_dom"/>
</dbReference>
<evidence type="ECO:0000256" key="1">
    <source>
        <dbReference type="ARBA" id="ARBA00004123"/>
    </source>
</evidence>
<feature type="domain" description="ENT" evidence="10">
    <location>
        <begin position="511"/>
        <end position="598"/>
    </location>
</feature>
<comment type="caution">
    <text evidence="11">The sequence shown here is derived from an EMBL/GenBank/DDBJ whole genome shotgun (WGS) entry which is preliminary data.</text>
</comment>
<feature type="signal peptide" evidence="9">
    <location>
        <begin position="1"/>
        <end position="20"/>
    </location>
</feature>
<dbReference type="FunFam" id="1.20.120.980:FF:000003">
    <property type="entry name" value="Serine protease 16"/>
    <property type="match status" value="1"/>
</dbReference>
<dbReference type="SUPFAM" id="SSF53474">
    <property type="entry name" value="alpha/beta-Hydrolases"/>
    <property type="match status" value="1"/>
</dbReference>
<dbReference type="GO" id="GO:0006508">
    <property type="term" value="P:proteolysis"/>
    <property type="evidence" value="ECO:0007669"/>
    <property type="project" value="UniProtKB-KW"/>
</dbReference>
<feature type="compositionally biased region" description="Low complexity" evidence="8">
    <location>
        <begin position="987"/>
        <end position="1007"/>
    </location>
</feature>
<evidence type="ECO:0000259" key="10">
    <source>
        <dbReference type="PROSITE" id="PS51138"/>
    </source>
</evidence>
<keyword evidence="5" id="KW-0378">Hydrolase</keyword>
<feature type="compositionally biased region" description="Low complexity" evidence="8">
    <location>
        <begin position="1424"/>
        <end position="1433"/>
    </location>
</feature>
<evidence type="ECO:0000256" key="7">
    <source>
        <dbReference type="ARBA" id="ARBA00023242"/>
    </source>
</evidence>
<dbReference type="Gene3D" id="1.20.120.980">
    <property type="entry name" value="Serine carboxypeptidase S28, SKS domain"/>
    <property type="match status" value="1"/>
</dbReference>
<feature type="compositionally biased region" description="Low complexity" evidence="8">
    <location>
        <begin position="1397"/>
        <end position="1407"/>
    </location>
</feature>
<dbReference type="Proteomes" id="UP000663864">
    <property type="component" value="Unassembled WGS sequence"/>
</dbReference>
<accession>A0A814EF43</accession>
<evidence type="ECO:0000256" key="6">
    <source>
        <dbReference type="ARBA" id="ARBA00023180"/>
    </source>
</evidence>
<evidence type="ECO:0000256" key="2">
    <source>
        <dbReference type="ARBA" id="ARBA00011079"/>
    </source>
</evidence>
<dbReference type="Pfam" id="PF03735">
    <property type="entry name" value="ENT"/>
    <property type="match status" value="1"/>
</dbReference>
<comment type="subcellular location">
    <subcellularLocation>
        <location evidence="1">Nucleus</location>
    </subcellularLocation>
</comment>
<evidence type="ECO:0000256" key="4">
    <source>
        <dbReference type="ARBA" id="ARBA00022729"/>
    </source>
</evidence>
<feature type="region of interest" description="Disordered" evidence="8">
    <location>
        <begin position="986"/>
        <end position="1007"/>
    </location>
</feature>
<evidence type="ECO:0000313" key="11">
    <source>
        <dbReference type="EMBL" id="CAF0967125.1"/>
    </source>
</evidence>
<dbReference type="Gene3D" id="1.10.1240.40">
    <property type="entry name" value="ENT domain"/>
    <property type="match status" value="1"/>
</dbReference>
<dbReference type="SUPFAM" id="SSF158639">
    <property type="entry name" value="ENT-like"/>
    <property type="match status" value="1"/>
</dbReference>
<keyword evidence="3" id="KW-0645">Protease</keyword>
<dbReference type="InterPro" id="IPR008758">
    <property type="entry name" value="Peptidase_S28"/>
</dbReference>
<evidence type="ECO:0000256" key="3">
    <source>
        <dbReference type="ARBA" id="ARBA00022670"/>
    </source>
</evidence>
<dbReference type="PANTHER" id="PTHR11010:SF117">
    <property type="entry name" value="SERINE PROTEASE 16"/>
    <property type="match status" value="1"/>
</dbReference>
<feature type="region of interest" description="Disordered" evidence="8">
    <location>
        <begin position="1356"/>
        <end position="1378"/>
    </location>
</feature>
<dbReference type="InterPro" id="IPR036142">
    <property type="entry name" value="ENT_dom-like_sf"/>
</dbReference>
<comment type="similarity">
    <text evidence="2">Belongs to the peptidase S28 family.</text>
</comment>
<feature type="region of interest" description="Disordered" evidence="8">
    <location>
        <begin position="713"/>
        <end position="740"/>
    </location>
</feature>
<evidence type="ECO:0000256" key="8">
    <source>
        <dbReference type="SAM" id="MobiDB-lite"/>
    </source>
</evidence>
<feature type="compositionally biased region" description="Low complexity" evidence="8">
    <location>
        <begin position="1143"/>
        <end position="1175"/>
    </location>
</feature>
<organism evidence="11 12">
    <name type="scientific">Rotaria sordida</name>
    <dbReference type="NCBI Taxonomy" id="392033"/>
    <lineage>
        <taxon>Eukaryota</taxon>
        <taxon>Metazoa</taxon>
        <taxon>Spiralia</taxon>
        <taxon>Gnathifera</taxon>
        <taxon>Rotifera</taxon>
        <taxon>Eurotatoria</taxon>
        <taxon>Bdelloidea</taxon>
        <taxon>Philodinida</taxon>
        <taxon>Philodinidae</taxon>
        <taxon>Rotaria</taxon>
    </lineage>
</organism>
<dbReference type="InterPro" id="IPR029058">
    <property type="entry name" value="AB_hydrolase_fold"/>
</dbReference>
<evidence type="ECO:0000256" key="9">
    <source>
        <dbReference type="SAM" id="SignalP"/>
    </source>
</evidence>
<keyword evidence="6" id="KW-0325">Glycoprotein</keyword>
<keyword evidence="7" id="KW-0539">Nucleus</keyword>
<protein>
    <recommendedName>
        <fullName evidence="10">ENT domain-containing protein</fullName>
    </recommendedName>
</protein>
<feature type="compositionally biased region" description="Polar residues" evidence="8">
    <location>
        <begin position="1367"/>
        <end position="1378"/>
    </location>
</feature>
<feature type="compositionally biased region" description="Polar residues" evidence="8">
    <location>
        <begin position="1408"/>
        <end position="1423"/>
    </location>
</feature>
<keyword evidence="4 9" id="KW-0732">Signal</keyword>
<dbReference type="Gene3D" id="3.40.50.1820">
    <property type="entry name" value="alpha/beta hydrolase"/>
    <property type="match status" value="1"/>
</dbReference>
<dbReference type="PANTHER" id="PTHR11010">
    <property type="entry name" value="PROTEASE S28 PRO-X CARBOXYPEPTIDASE-RELATED"/>
    <property type="match status" value="1"/>
</dbReference>
<feature type="compositionally biased region" description="Low complexity" evidence="8">
    <location>
        <begin position="1113"/>
        <end position="1127"/>
    </location>
</feature>
<dbReference type="GO" id="GO:0070008">
    <property type="term" value="F:serine-type exopeptidase activity"/>
    <property type="evidence" value="ECO:0007669"/>
    <property type="project" value="InterPro"/>
</dbReference>
<dbReference type="InterPro" id="IPR042269">
    <property type="entry name" value="Ser_carbopepase_S28_SKS"/>
</dbReference>
<sequence>MHRIQLFVIGIILLPLLIDGLPFFHRGRPRGGMVGSPKRRFESSYYREKSPSDEFWYTQQLDHFNPADTRIWQQRYFVNGEHWKENGPVFIQIGGEGPADPIWMTEGQWIKYAQTHGAICVMLEHRFYGKSHPTEDLSIENLRYLTSEQALADLATFREYFNSEYKISDQTKWISFGGSYPGSLSAWFRLKYPHLVHGAISASSPMTALTDFSEYLVVVRNSLATYDEKCNVAISGAIEVMQKLVQSSAGRVTLKTAFRLCDSIETQNDVDNFFETVSGNFQGVVQYNKDNRAFEGARATNITIDVLCKTMLDTSQPDILQRMVNVNDMLLTAYDQKCLDAGYMSMINQLRNTSWNASASEGGRQWTYQTCVEFGFFQSSDDSQQPFGNNFPVSFFIQQCADIFGPKFDDNLLERGINFTNAFYGAEGFSGSRVLFVNGAIDPWHALSFTKDPPNNNSAIFLSSTAHCADMYPDADWDPAELKQARQTISDTIGKWLQNENMEHNILQRRSAATTKNMGVNSYSQIISAFRAQGDLTENQLTILPALQNAFGISRERHTAEVKRALYDEHLSEIATSINPSPNTTNWEIEANYARPTIVHRPPNTKYIQLAEHVLQTTPPTTIIQHPQPITTTKLNHDLQQLVNDEIKQDGIRNATQQQLLNNNTSKQNLNTTDINSSKVIRLVRAKQPPKRKSSLDTLIEVVQKELLRVNEQANTNSASSSPSHYTQIRSVSSSSSKIQNPILTPHRSIISSVLPSSHPSSLTSQTNHSFKITRKRGIDNFNISKKNLFLQQRNKSFNDDDNNNNNFIENDDIQSDSENIEEIVRDTVDKLVAITLLNNAPFIVNMLTAIPSTDNSTNTESKIITNTLGTNNTSTIKSQSTSTISKSDHYRNDHTLLSSIGNDLRNSLQQTSPMKQQQQIHHSQLIIQPTTTTPISTIQGTTTPTLFVTPRILNFQTVVPKPTTNIQIGNTKIILVSPSNITQHLPHSTTSIQPTSTTNSPQQQQQNLVNNSPVKLVKFATTNNNNNSITTRSTTLPINTTQTSTLTLPKNVQIVIPSQTPSTIQLTRTHSDDLNKSLPTTTTFRPVTTVPMALTTCTVDQIPQAAQEVTITTSPVSSPPLTTNTSDLQQQSSLGTTINVISSNSNNQSQNNTNSQQQSFLTNSSENNNNNNNNGSTIGKSRRRSSSSASIDKPVGKILRPIAKVLPVYSPSNSNNDNDHATIADNTSPTSTVQQQQHPITNVTTIRTSPTHDEMIKSVTVNFQPKTQQIPRPSSTHGPMIYRMTSVNPNVPVFRVRAATTPTSTTVINKSIKTETKPISVTTATNMCYESKPTHTTPPTSGSVSVLACFKTTKKRNKERAIMPRPSTTDSNDTSQEFQQRLNTILNTNTSLVLNNDITNSNSSSDYRQQSPSTPTRLVQQTSLSSTLSDDNSTSNIFSLSMQEQNNDTTTSSSNSIPISRHSTIQFDNNLNSIKTLTTPNISPSMSPIQSLHSTPKPLMEDKCIQCINHKNEYEDDDISMKHDEIDIIDNQQIIINSEIKKRSADDIISNDESWTIAADSLLRNILSQYGFRFLDVNCQQNLSSKFDIIQTNLVSGVLSSKDEFYNSVLDIKRNLLNSDLSKISEDNLEKLFNYFEIEFQKICDQTNEHKRIRRQ</sequence>
<dbReference type="SMART" id="SM01191">
    <property type="entry name" value="ENT"/>
    <property type="match status" value="1"/>
</dbReference>
<name>A0A814EF43_9BILA</name>
<dbReference type="GO" id="GO:0005634">
    <property type="term" value="C:nucleus"/>
    <property type="evidence" value="ECO:0007669"/>
    <property type="project" value="UniProtKB-SubCell"/>
</dbReference>
<dbReference type="Pfam" id="PF05577">
    <property type="entry name" value="Peptidase_S28"/>
    <property type="match status" value="1"/>
</dbReference>
<dbReference type="EMBL" id="CAJNOT010000394">
    <property type="protein sequence ID" value="CAF0967125.1"/>
    <property type="molecule type" value="Genomic_DNA"/>
</dbReference>
<feature type="compositionally biased region" description="Polar residues" evidence="8">
    <location>
        <begin position="1128"/>
        <end position="1142"/>
    </location>
</feature>
<evidence type="ECO:0000256" key="5">
    <source>
        <dbReference type="ARBA" id="ARBA00022801"/>
    </source>
</evidence>
<feature type="compositionally biased region" description="Polar residues" evidence="8">
    <location>
        <begin position="713"/>
        <end position="730"/>
    </location>
</feature>
<feature type="region of interest" description="Disordered" evidence="8">
    <location>
        <begin position="1397"/>
        <end position="1433"/>
    </location>
</feature>
<feature type="chain" id="PRO_5032468155" description="ENT domain-containing protein" evidence="9">
    <location>
        <begin position="21"/>
        <end position="1657"/>
    </location>
</feature>
<feature type="region of interest" description="Disordered" evidence="8">
    <location>
        <begin position="1113"/>
        <end position="1195"/>
    </location>
</feature>